<protein>
    <submittedName>
        <fullName evidence="2">Uncharacterized protein</fullName>
    </submittedName>
</protein>
<feature type="compositionally biased region" description="Basic and acidic residues" evidence="1">
    <location>
        <begin position="12"/>
        <end position="21"/>
    </location>
</feature>
<comment type="caution">
    <text evidence="2">The sequence shown here is derived from an EMBL/GenBank/DDBJ whole genome shotgun (WGS) entry which is preliminary data.</text>
</comment>
<evidence type="ECO:0000313" key="2">
    <source>
        <dbReference type="EMBL" id="KAF7550017.1"/>
    </source>
</evidence>
<name>A0A9P5HG10_9HYPO</name>
<feature type="region of interest" description="Disordered" evidence="1">
    <location>
        <begin position="1"/>
        <end position="21"/>
    </location>
</feature>
<evidence type="ECO:0000313" key="3">
    <source>
        <dbReference type="Proteomes" id="UP000722485"/>
    </source>
</evidence>
<dbReference type="PANTHER" id="PTHR38703">
    <property type="entry name" value="CHROMOSOME 8, WHOLE GENOME SHOTGUN SEQUENCE"/>
    <property type="match status" value="1"/>
</dbReference>
<evidence type="ECO:0000256" key="1">
    <source>
        <dbReference type="SAM" id="MobiDB-lite"/>
    </source>
</evidence>
<organism evidence="2 3">
    <name type="scientific">Cylindrodendrum hubeiense</name>
    <dbReference type="NCBI Taxonomy" id="595255"/>
    <lineage>
        <taxon>Eukaryota</taxon>
        <taxon>Fungi</taxon>
        <taxon>Dikarya</taxon>
        <taxon>Ascomycota</taxon>
        <taxon>Pezizomycotina</taxon>
        <taxon>Sordariomycetes</taxon>
        <taxon>Hypocreomycetidae</taxon>
        <taxon>Hypocreales</taxon>
        <taxon>Nectriaceae</taxon>
        <taxon>Cylindrodendrum</taxon>
    </lineage>
</organism>
<dbReference type="OrthoDB" id="2118965at2759"/>
<accession>A0A9P5HG10</accession>
<sequence>MENAKQAVSDFTSRDGQHKTTVNEDIRQAVTEEHVRPHDHQHVTTAIDRDVHKDHHHTVIQPLKQKEILYSALAASLPVPS</sequence>
<dbReference type="AlphaFoldDB" id="A0A9P5HG10"/>
<gene>
    <name evidence="2" type="ORF">G7Z17_g5991</name>
</gene>
<reference evidence="2" key="1">
    <citation type="submission" date="2020-03" db="EMBL/GenBank/DDBJ databases">
        <title>Draft Genome Sequence of Cylindrodendrum hubeiense.</title>
        <authorList>
            <person name="Buettner E."/>
            <person name="Kellner H."/>
        </authorList>
    </citation>
    <scope>NUCLEOTIDE SEQUENCE</scope>
    <source>
        <strain evidence="2">IHI 201604</strain>
    </source>
</reference>
<proteinExistence type="predicted"/>
<keyword evidence="3" id="KW-1185">Reference proteome</keyword>
<dbReference type="EMBL" id="JAANBB010000108">
    <property type="protein sequence ID" value="KAF7550017.1"/>
    <property type="molecule type" value="Genomic_DNA"/>
</dbReference>
<dbReference type="Proteomes" id="UP000722485">
    <property type="component" value="Unassembled WGS sequence"/>
</dbReference>
<dbReference type="PANTHER" id="PTHR38703:SF1">
    <property type="entry name" value="ALLERGEN"/>
    <property type="match status" value="1"/>
</dbReference>